<comment type="caution">
    <text evidence="1">The sequence shown here is derived from an EMBL/GenBank/DDBJ whole genome shotgun (WGS) entry which is preliminary data.</text>
</comment>
<protein>
    <submittedName>
        <fullName evidence="1">Uncharacterized protein</fullName>
    </submittedName>
</protein>
<dbReference type="Proteomes" id="UP000232323">
    <property type="component" value="Unassembled WGS sequence"/>
</dbReference>
<gene>
    <name evidence="1" type="ORF">CEUSTIGMA_g9947.t1</name>
</gene>
<evidence type="ECO:0000313" key="2">
    <source>
        <dbReference type="Proteomes" id="UP000232323"/>
    </source>
</evidence>
<keyword evidence="2" id="KW-1185">Reference proteome</keyword>
<proteinExistence type="predicted"/>
<organism evidence="1 2">
    <name type="scientific">Chlamydomonas eustigma</name>
    <dbReference type="NCBI Taxonomy" id="1157962"/>
    <lineage>
        <taxon>Eukaryota</taxon>
        <taxon>Viridiplantae</taxon>
        <taxon>Chlorophyta</taxon>
        <taxon>core chlorophytes</taxon>
        <taxon>Chlorophyceae</taxon>
        <taxon>CS clade</taxon>
        <taxon>Chlamydomonadales</taxon>
        <taxon>Chlamydomonadaceae</taxon>
        <taxon>Chlamydomonas</taxon>
    </lineage>
</organism>
<sequence length="107" mass="11689">MELDYGCYLQFNNVGRLPLFGSEAGAKEAEVETGAKQAVAQVGIREADVEACTREAVAQITFFHLIVVIEIESVGDNPNRVAQNVAVLPALGEENEADDHHLQWTLH</sequence>
<accession>A0A250XIA4</accession>
<evidence type="ECO:0000313" key="1">
    <source>
        <dbReference type="EMBL" id="GAX82520.1"/>
    </source>
</evidence>
<name>A0A250XIA4_9CHLO</name>
<reference evidence="1 2" key="1">
    <citation type="submission" date="2017-08" db="EMBL/GenBank/DDBJ databases">
        <title>Acidophilic green algal genome provides insights into adaptation to an acidic environment.</title>
        <authorList>
            <person name="Hirooka S."/>
            <person name="Hirose Y."/>
            <person name="Kanesaki Y."/>
            <person name="Higuchi S."/>
            <person name="Fujiwara T."/>
            <person name="Onuma R."/>
            <person name="Era A."/>
            <person name="Ohbayashi R."/>
            <person name="Uzuka A."/>
            <person name="Nozaki H."/>
            <person name="Yoshikawa H."/>
            <person name="Miyagishima S.Y."/>
        </authorList>
    </citation>
    <scope>NUCLEOTIDE SEQUENCE [LARGE SCALE GENOMIC DNA]</scope>
    <source>
        <strain evidence="1 2">NIES-2499</strain>
    </source>
</reference>
<dbReference type="AlphaFoldDB" id="A0A250XIA4"/>
<dbReference type="EMBL" id="BEGY01000082">
    <property type="protein sequence ID" value="GAX82520.1"/>
    <property type="molecule type" value="Genomic_DNA"/>
</dbReference>